<dbReference type="PANTHER" id="PTHR22901:SF0">
    <property type="entry name" value="SIALATE O-ACETYLESTERASE"/>
    <property type="match status" value="1"/>
</dbReference>
<dbReference type="InterPro" id="IPR008979">
    <property type="entry name" value="Galactose-bd-like_sf"/>
</dbReference>
<dbReference type="SUPFAM" id="SSF49785">
    <property type="entry name" value="Galactose-binding domain-like"/>
    <property type="match status" value="1"/>
</dbReference>
<gene>
    <name evidence="3" type="ORF">FA046_06095</name>
</gene>
<dbReference type="InterPro" id="IPR039329">
    <property type="entry name" value="SIAE"/>
</dbReference>
<organism evidence="3 4">
    <name type="scientific">Pedobacter cryophilus</name>
    <dbReference type="NCBI Taxonomy" id="2571271"/>
    <lineage>
        <taxon>Bacteria</taxon>
        <taxon>Pseudomonadati</taxon>
        <taxon>Bacteroidota</taxon>
        <taxon>Sphingobacteriia</taxon>
        <taxon>Sphingobacteriales</taxon>
        <taxon>Sphingobacteriaceae</taxon>
        <taxon>Pedobacter</taxon>
    </lineage>
</organism>
<name>A0A4U1C308_9SPHI</name>
<dbReference type="Gene3D" id="3.40.50.1110">
    <property type="entry name" value="SGNH hydrolase"/>
    <property type="match status" value="2"/>
</dbReference>
<dbReference type="InterPro" id="IPR005181">
    <property type="entry name" value="SASA"/>
</dbReference>
<sequence>MKNLKLVCCIFLLLLGGKLSAKVILPSLISDGIVLQRDIKIPIWGWADNGEEVTVSFNGKTYVAKTGIDKKWKVMLNPVKAGGPFEMKIVGTNTITVKNILIGDVWLCSGQSNMEYELYKSAEKYSKEIAASTNDQIRHFQVKRRIGFNTSNDIESVNGWQAASPTTVPNFTAVGYFFAKDLYEKYKVPIGIINSSFGGTPAEAWMNENALKDFPNYYANAMKYKDTALVDKITAQDKEMVDSWYKQVNDGDIGTKEKWYENNYNSLDWKTIQMPAFWQDKGLSDAGVVWFKKEINIDAADLGKNAILKLGNIIQRDITYFNGVMVGTTGNKYLDRNYIIEAKLLKVGKNVIIVRVLNEGGDAGFIKDKPYQLELNSKNIDLKGDWQYKLSNSSKPLQRGGMTTFQREPTAMYHGMLEPLVGYAIKGVIWYQGESNIGRNQEYHQLFSGLITQWREEWAQGDFPFLFVQLANNNPPKKEPSESSLAALQEAQQQTLALPNTGMAVANDIGEWNDVHPKNKLDVGKRLALVAQKVAYGDEKVVYSGPVYQSMKIKKNKIILSFSNIGSGLMAKNEGELKYFSIAGANKKFVWAKAKISKNTITVWNENISSPVAVRYAWADNPEGANLYNKEGLPASAFRTEK</sequence>
<dbReference type="InterPro" id="IPR036514">
    <property type="entry name" value="SGNH_hydro_sf"/>
</dbReference>
<dbReference type="SUPFAM" id="SSF52266">
    <property type="entry name" value="SGNH hydrolase"/>
    <property type="match status" value="1"/>
</dbReference>
<evidence type="ECO:0000313" key="4">
    <source>
        <dbReference type="Proteomes" id="UP000308181"/>
    </source>
</evidence>
<dbReference type="GO" id="GO:0001681">
    <property type="term" value="F:sialate O-acetylesterase activity"/>
    <property type="evidence" value="ECO:0007669"/>
    <property type="project" value="InterPro"/>
</dbReference>
<evidence type="ECO:0000256" key="1">
    <source>
        <dbReference type="ARBA" id="ARBA00022801"/>
    </source>
</evidence>
<protein>
    <submittedName>
        <fullName evidence="3">Sialate O-acetylesterase</fullName>
    </submittedName>
</protein>
<keyword evidence="1" id="KW-0378">Hydrolase</keyword>
<dbReference type="RefSeq" id="WP_136825500.1">
    <property type="nucleotide sequence ID" value="NZ_SWBP01000002.1"/>
</dbReference>
<feature type="domain" description="Sialate O-acetylesterase" evidence="2">
    <location>
        <begin position="410"/>
        <end position="528"/>
    </location>
</feature>
<dbReference type="EMBL" id="SWBP01000002">
    <property type="protein sequence ID" value="TKB98686.1"/>
    <property type="molecule type" value="Genomic_DNA"/>
</dbReference>
<feature type="domain" description="Sialate O-acetylesterase" evidence="2">
    <location>
        <begin position="104"/>
        <end position="233"/>
    </location>
</feature>
<dbReference type="Proteomes" id="UP000308181">
    <property type="component" value="Unassembled WGS sequence"/>
</dbReference>
<dbReference type="OrthoDB" id="9816001at2"/>
<dbReference type="AlphaFoldDB" id="A0A4U1C308"/>
<proteinExistence type="predicted"/>
<dbReference type="GO" id="GO:0005975">
    <property type="term" value="P:carbohydrate metabolic process"/>
    <property type="evidence" value="ECO:0007669"/>
    <property type="project" value="TreeGrafter"/>
</dbReference>
<evidence type="ECO:0000313" key="3">
    <source>
        <dbReference type="EMBL" id="TKB98686.1"/>
    </source>
</evidence>
<accession>A0A4U1C308</accession>
<comment type="caution">
    <text evidence="3">The sequence shown here is derived from an EMBL/GenBank/DDBJ whole genome shotgun (WGS) entry which is preliminary data.</text>
</comment>
<dbReference type="Pfam" id="PF03629">
    <property type="entry name" value="SASA"/>
    <property type="match status" value="2"/>
</dbReference>
<evidence type="ECO:0000259" key="2">
    <source>
        <dbReference type="Pfam" id="PF03629"/>
    </source>
</evidence>
<reference evidence="3 4" key="1">
    <citation type="submission" date="2019-04" db="EMBL/GenBank/DDBJ databases">
        <title>Pedobacter sp. AR-3-17 sp. nov., isolated from Arctic soil.</title>
        <authorList>
            <person name="Dahal R.H."/>
            <person name="Kim D.-U."/>
        </authorList>
    </citation>
    <scope>NUCLEOTIDE SEQUENCE [LARGE SCALE GENOMIC DNA]</scope>
    <source>
        <strain evidence="3 4">AR-3-17</strain>
    </source>
</reference>
<keyword evidence="4" id="KW-1185">Reference proteome</keyword>
<dbReference type="PANTHER" id="PTHR22901">
    <property type="entry name" value="SIALATE O-ACETYLESTERASE"/>
    <property type="match status" value="1"/>
</dbReference>